<evidence type="ECO:0000313" key="2">
    <source>
        <dbReference type="EMBL" id="WDI32626.1"/>
    </source>
</evidence>
<dbReference type="Proteomes" id="UP001214043">
    <property type="component" value="Chromosome"/>
</dbReference>
<keyword evidence="1" id="KW-0472">Membrane</keyword>
<dbReference type="KEGG" id="hfl:PUV54_05380"/>
<proteinExistence type="predicted"/>
<feature type="transmembrane region" description="Helical" evidence="1">
    <location>
        <begin position="13"/>
        <end position="32"/>
    </location>
</feature>
<sequence length="151" mass="16636">MNELSDLAHIIELAVAPVFLLAGIGAFLNVMASRLARIVDRSRSLEARCGEDPDEMEIERIRTELSVLDKRTAYAQRAIFLFSFAALMVCLVVAAFFIGAFINITLAAPVALMFIAAMFAMIGGLTLFLMEISIATRILRIRPELFVKPNA</sequence>
<feature type="transmembrane region" description="Helical" evidence="1">
    <location>
        <begin position="110"/>
        <end position="130"/>
    </location>
</feature>
<organism evidence="2 3">
    <name type="scientific">Hyphococcus flavus</name>
    <dbReference type="NCBI Taxonomy" id="1866326"/>
    <lineage>
        <taxon>Bacteria</taxon>
        <taxon>Pseudomonadati</taxon>
        <taxon>Pseudomonadota</taxon>
        <taxon>Alphaproteobacteria</taxon>
        <taxon>Parvularculales</taxon>
        <taxon>Parvularculaceae</taxon>
        <taxon>Hyphococcus</taxon>
    </lineage>
</organism>
<dbReference type="InterPro" id="IPR021279">
    <property type="entry name" value="DUF2721"/>
</dbReference>
<keyword evidence="1" id="KW-0812">Transmembrane</keyword>
<feature type="transmembrane region" description="Helical" evidence="1">
    <location>
        <begin position="78"/>
        <end position="104"/>
    </location>
</feature>
<dbReference type="AlphaFoldDB" id="A0AAE9ZDN1"/>
<gene>
    <name evidence="2" type="ORF">PUV54_05380</name>
</gene>
<protein>
    <submittedName>
        <fullName evidence="2">DUF2721 domain-containing protein</fullName>
    </submittedName>
</protein>
<evidence type="ECO:0000256" key="1">
    <source>
        <dbReference type="SAM" id="Phobius"/>
    </source>
</evidence>
<dbReference type="EMBL" id="CP118166">
    <property type="protein sequence ID" value="WDI32626.1"/>
    <property type="molecule type" value="Genomic_DNA"/>
</dbReference>
<dbReference type="RefSeq" id="WP_274494562.1">
    <property type="nucleotide sequence ID" value="NZ_CP118166.1"/>
</dbReference>
<keyword evidence="3" id="KW-1185">Reference proteome</keyword>
<dbReference type="Pfam" id="PF11026">
    <property type="entry name" value="DUF2721"/>
    <property type="match status" value="1"/>
</dbReference>
<reference evidence="2" key="1">
    <citation type="submission" date="2023-02" db="EMBL/GenBank/DDBJ databases">
        <title>Genome sequence of Hyphococcus flavus.</title>
        <authorList>
            <person name="Rong J.-C."/>
            <person name="Zhao Q."/>
            <person name="Yi M."/>
            <person name="Wu J.-Y."/>
        </authorList>
    </citation>
    <scope>NUCLEOTIDE SEQUENCE</scope>
    <source>
        <strain evidence="2">MCCC 1K03223</strain>
    </source>
</reference>
<accession>A0AAE9ZDN1</accession>
<name>A0AAE9ZDN1_9PROT</name>
<evidence type="ECO:0000313" key="3">
    <source>
        <dbReference type="Proteomes" id="UP001214043"/>
    </source>
</evidence>
<keyword evidence="1" id="KW-1133">Transmembrane helix</keyword>